<gene>
    <name evidence="2" type="ORF">COHA_007480</name>
</gene>
<feature type="domain" description="Ysc84 actin-binding" evidence="1">
    <location>
        <begin position="114"/>
        <end position="236"/>
    </location>
</feature>
<dbReference type="PANTHER" id="PTHR15629">
    <property type="entry name" value="SH3YL1 PROTEIN"/>
    <property type="match status" value="1"/>
</dbReference>
<dbReference type="PANTHER" id="PTHR15629:SF2">
    <property type="entry name" value="SH3 DOMAIN-CONTAINING YSC84-LIKE PROTEIN 1"/>
    <property type="match status" value="1"/>
</dbReference>
<dbReference type="CDD" id="cd11524">
    <property type="entry name" value="SYLF"/>
    <property type="match status" value="1"/>
</dbReference>
<sequence length="305" mass="31618">MARRSSMLAARLPCLPVPCSNFAALPTMVVHAGQIYSIQHGFGVYTGEVPLVDGEHAGVPSRLYFVPHAKALIFYKSVKAGFLLGVEQGSGFVIARLGDALSNRWSAPAFVKVTGVELGLVGGVDRAETLVGVMSDKALDALINSKGKFNMSSNWNFEITPLEDNKEGGANPQWVFNADWTAASISKGVMADVGLQGTRITWDTAMNEHCYGRNAAQVLRGEVEPPPELSAMTDKLALCCAPQMAGVRGATAEPAAAGVTAGAAATPAAAATTYTTTTTTTAVPAEGAVPGVLGAEGPAVVTPMR</sequence>
<dbReference type="EMBL" id="JADXDR010000119">
    <property type="protein sequence ID" value="KAI7838678.1"/>
    <property type="molecule type" value="Genomic_DNA"/>
</dbReference>
<organism evidence="2 3">
    <name type="scientific">Chlorella ohadii</name>
    <dbReference type="NCBI Taxonomy" id="2649997"/>
    <lineage>
        <taxon>Eukaryota</taxon>
        <taxon>Viridiplantae</taxon>
        <taxon>Chlorophyta</taxon>
        <taxon>core chlorophytes</taxon>
        <taxon>Trebouxiophyceae</taxon>
        <taxon>Chlorellales</taxon>
        <taxon>Chlorellaceae</taxon>
        <taxon>Chlorella clade</taxon>
        <taxon>Chlorella</taxon>
    </lineage>
</organism>
<dbReference type="Proteomes" id="UP001205105">
    <property type="component" value="Unassembled WGS sequence"/>
</dbReference>
<dbReference type="AlphaFoldDB" id="A0AAD5DLP8"/>
<dbReference type="GO" id="GO:0035091">
    <property type="term" value="F:phosphatidylinositol binding"/>
    <property type="evidence" value="ECO:0007669"/>
    <property type="project" value="TreeGrafter"/>
</dbReference>
<name>A0AAD5DLP8_9CHLO</name>
<evidence type="ECO:0000259" key="1">
    <source>
        <dbReference type="Pfam" id="PF04366"/>
    </source>
</evidence>
<evidence type="ECO:0000313" key="3">
    <source>
        <dbReference type="Proteomes" id="UP001205105"/>
    </source>
</evidence>
<comment type="caution">
    <text evidence="2">The sequence shown here is derived from an EMBL/GenBank/DDBJ whole genome shotgun (WGS) entry which is preliminary data.</text>
</comment>
<dbReference type="Pfam" id="PF04366">
    <property type="entry name" value="Ysc84"/>
    <property type="match status" value="1"/>
</dbReference>
<dbReference type="InterPro" id="IPR007461">
    <property type="entry name" value="Ysc84_actin-binding"/>
</dbReference>
<accession>A0AAD5DLP8</accession>
<protein>
    <recommendedName>
        <fullName evidence="1">Ysc84 actin-binding domain-containing protein</fullName>
    </recommendedName>
</protein>
<proteinExistence type="predicted"/>
<evidence type="ECO:0000313" key="2">
    <source>
        <dbReference type="EMBL" id="KAI7838678.1"/>
    </source>
</evidence>
<reference evidence="2" key="1">
    <citation type="submission" date="2020-11" db="EMBL/GenBank/DDBJ databases">
        <title>Chlorella ohadii genome sequencing and assembly.</title>
        <authorList>
            <person name="Murik O."/>
            <person name="Treves H."/>
            <person name="Kedem I."/>
            <person name="Shotland Y."/>
            <person name="Kaplan A."/>
        </authorList>
    </citation>
    <scope>NUCLEOTIDE SEQUENCE</scope>
    <source>
        <strain evidence="2">1</strain>
    </source>
</reference>
<dbReference type="InterPro" id="IPR051702">
    <property type="entry name" value="SH3_domain_YSC84-like"/>
</dbReference>
<keyword evidence="3" id="KW-1185">Reference proteome</keyword>